<evidence type="ECO:0000256" key="1">
    <source>
        <dbReference type="ARBA" id="ARBA00004875"/>
    </source>
</evidence>
<comment type="pathway">
    <text evidence="1 8">Carbohydrate acid metabolism; D-gluconate degradation.</text>
</comment>
<dbReference type="CDD" id="cd02021">
    <property type="entry name" value="GntK"/>
    <property type="match status" value="1"/>
</dbReference>
<dbReference type="GO" id="GO:0005524">
    <property type="term" value="F:ATP binding"/>
    <property type="evidence" value="ECO:0007669"/>
    <property type="project" value="UniProtKB-KW"/>
</dbReference>
<dbReference type="AlphaFoldDB" id="A0A183AD49"/>
<dbReference type="NCBIfam" id="TIGR01313">
    <property type="entry name" value="therm_gnt_kin"/>
    <property type="match status" value="1"/>
</dbReference>
<dbReference type="GO" id="GO:0005975">
    <property type="term" value="P:carbohydrate metabolic process"/>
    <property type="evidence" value="ECO:0007669"/>
    <property type="project" value="InterPro"/>
</dbReference>
<dbReference type="Proteomes" id="UP000272942">
    <property type="component" value="Unassembled WGS sequence"/>
</dbReference>
<dbReference type="EC" id="2.7.1.12" evidence="8"/>
<evidence type="ECO:0000256" key="8">
    <source>
        <dbReference type="RuleBase" id="RU363066"/>
    </source>
</evidence>
<evidence type="ECO:0000313" key="11">
    <source>
        <dbReference type="WBParaSite" id="ECPE_0000489601-mRNA-1"/>
    </source>
</evidence>
<keyword evidence="3 8" id="KW-0808">Transferase</keyword>
<evidence type="ECO:0000313" key="9">
    <source>
        <dbReference type="EMBL" id="VDP73908.1"/>
    </source>
</evidence>
<keyword evidence="10" id="KW-1185">Reference proteome</keyword>
<evidence type="ECO:0000256" key="3">
    <source>
        <dbReference type="ARBA" id="ARBA00022679"/>
    </source>
</evidence>
<evidence type="ECO:0000256" key="2">
    <source>
        <dbReference type="ARBA" id="ARBA00008420"/>
    </source>
</evidence>
<gene>
    <name evidence="9" type="ORF">ECPE_LOCUS4884</name>
</gene>
<comment type="similarity">
    <text evidence="2 8">Belongs to the gluconokinase GntK/GntV family.</text>
</comment>
<dbReference type="GO" id="GO:0005737">
    <property type="term" value="C:cytoplasm"/>
    <property type="evidence" value="ECO:0007669"/>
    <property type="project" value="TreeGrafter"/>
</dbReference>
<accession>A0A183AD49</accession>
<keyword evidence="5 8" id="KW-0418">Kinase</keyword>
<reference evidence="11" key="1">
    <citation type="submission" date="2016-06" db="UniProtKB">
        <authorList>
            <consortium name="WormBaseParasite"/>
        </authorList>
    </citation>
    <scope>IDENTIFICATION</scope>
</reference>
<comment type="catalytic activity">
    <reaction evidence="7 8">
        <text>D-gluconate + ATP = 6-phospho-D-gluconate + ADP + H(+)</text>
        <dbReference type="Rhea" id="RHEA:19433"/>
        <dbReference type="ChEBI" id="CHEBI:15378"/>
        <dbReference type="ChEBI" id="CHEBI:18391"/>
        <dbReference type="ChEBI" id="CHEBI:30616"/>
        <dbReference type="ChEBI" id="CHEBI:58759"/>
        <dbReference type="ChEBI" id="CHEBI:456216"/>
        <dbReference type="EC" id="2.7.1.12"/>
    </reaction>
</comment>
<dbReference type="WBParaSite" id="ECPE_0000489601-mRNA-1">
    <property type="protein sequence ID" value="ECPE_0000489601-mRNA-1"/>
    <property type="gene ID" value="ECPE_0000489601"/>
</dbReference>
<dbReference type="Gene3D" id="3.40.50.300">
    <property type="entry name" value="P-loop containing nucleotide triphosphate hydrolases"/>
    <property type="match status" value="1"/>
</dbReference>
<dbReference type="PANTHER" id="PTHR43442">
    <property type="entry name" value="GLUCONOKINASE-RELATED"/>
    <property type="match status" value="1"/>
</dbReference>
<reference evidence="9 10" key="2">
    <citation type="submission" date="2018-11" db="EMBL/GenBank/DDBJ databases">
        <authorList>
            <consortium name="Pathogen Informatics"/>
        </authorList>
    </citation>
    <scope>NUCLEOTIDE SEQUENCE [LARGE SCALE GENOMIC DNA]</scope>
    <source>
        <strain evidence="9 10">Egypt</strain>
    </source>
</reference>
<dbReference type="InterPro" id="IPR027417">
    <property type="entry name" value="P-loop_NTPase"/>
</dbReference>
<dbReference type="FunFam" id="3.40.50.300:FF:000522">
    <property type="entry name" value="Gluconokinase"/>
    <property type="match status" value="1"/>
</dbReference>
<evidence type="ECO:0000256" key="7">
    <source>
        <dbReference type="ARBA" id="ARBA00048090"/>
    </source>
</evidence>
<sequence length="167" mass="18870">MIIVIMGPCGCGKSTIAQALAYRLGWLYLDADDYHPQSNIEKMSQGIPLDDSDRKPWLEKLHEEVLNNESLILACSALKRSYRQILSQGVDQSDNAKLLYFVLLRADEDLLRKRLEQRKGHYMPASLIASQLKTLEPFDTTEWHLTVDASKPCDHIVNEIVGSLSGK</sequence>
<dbReference type="GO" id="GO:0046316">
    <property type="term" value="F:gluconokinase activity"/>
    <property type="evidence" value="ECO:0007669"/>
    <property type="project" value="UniProtKB-EC"/>
</dbReference>
<dbReference type="Pfam" id="PF13238">
    <property type="entry name" value="AAA_18"/>
    <property type="match status" value="1"/>
</dbReference>
<dbReference type="PANTHER" id="PTHR43442:SF3">
    <property type="entry name" value="GLUCONOKINASE-RELATED"/>
    <property type="match status" value="1"/>
</dbReference>
<dbReference type="UniPathway" id="UPA00792"/>
<keyword evidence="6 8" id="KW-0067">ATP-binding</keyword>
<dbReference type="InterPro" id="IPR006001">
    <property type="entry name" value="Therm_gnt_kin"/>
</dbReference>
<name>A0A183AD49_9TREM</name>
<evidence type="ECO:0000313" key="10">
    <source>
        <dbReference type="Proteomes" id="UP000272942"/>
    </source>
</evidence>
<evidence type="ECO:0000256" key="6">
    <source>
        <dbReference type="ARBA" id="ARBA00022840"/>
    </source>
</evidence>
<dbReference type="OrthoDB" id="275177at2759"/>
<dbReference type="SUPFAM" id="SSF52540">
    <property type="entry name" value="P-loop containing nucleoside triphosphate hydrolases"/>
    <property type="match status" value="1"/>
</dbReference>
<keyword evidence="4 8" id="KW-0547">Nucleotide-binding</keyword>
<organism evidence="11">
    <name type="scientific">Echinostoma caproni</name>
    <dbReference type="NCBI Taxonomy" id="27848"/>
    <lineage>
        <taxon>Eukaryota</taxon>
        <taxon>Metazoa</taxon>
        <taxon>Spiralia</taxon>
        <taxon>Lophotrochozoa</taxon>
        <taxon>Platyhelminthes</taxon>
        <taxon>Trematoda</taxon>
        <taxon>Digenea</taxon>
        <taxon>Plagiorchiida</taxon>
        <taxon>Echinostomata</taxon>
        <taxon>Echinostomatoidea</taxon>
        <taxon>Echinostomatidae</taxon>
        <taxon>Echinostoma</taxon>
    </lineage>
</organism>
<proteinExistence type="inferred from homology"/>
<protein>
    <recommendedName>
        <fullName evidence="8">Gluconokinase</fullName>
        <ecNumber evidence="8">2.7.1.12</ecNumber>
    </recommendedName>
</protein>
<dbReference type="EMBL" id="UZAN01041725">
    <property type="protein sequence ID" value="VDP73908.1"/>
    <property type="molecule type" value="Genomic_DNA"/>
</dbReference>
<evidence type="ECO:0000256" key="4">
    <source>
        <dbReference type="ARBA" id="ARBA00022741"/>
    </source>
</evidence>
<evidence type="ECO:0000256" key="5">
    <source>
        <dbReference type="ARBA" id="ARBA00022777"/>
    </source>
</evidence>